<reference evidence="2 3" key="1">
    <citation type="submission" date="2020-01" db="EMBL/GenBank/DDBJ databases">
        <title>Paenibacillus sp. nov., isolated from tomato rhizosphere.</title>
        <authorList>
            <person name="Weon H.-Y."/>
            <person name="Lee S.A."/>
        </authorList>
    </citation>
    <scope>NUCLEOTIDE SEQUENCE [LARGE SCALE GENOMIC DNA]</scope>
    <source>
        <strain evidence="2 3">12200R-189</strain>
    </source>
</reference>
<gene>
    <name evidence="2" type="ORF">GXP70_07370</name>
</gene>
<dbReference type="Proteomes" id="UP000476064">
    <property type="component" value="Chromosome"/>
</dbReference>
<organism evidence="2 3">
    <name type="scientific">Paenibacillus lycopersici</name>
    <dbReference type="NCBI Taxonomy" id="2704462"/>
    <lineage>
        <taxon>Bacteria</taxon>
        <taxon>Bacillati</taxon>
        <taxon>Bacillota</taxon>
        <taxon>Bacilli</taxon>
        <taxon>Bacillales</taxon>
        <taxon>Paenibacillaceae</taxon>
        <taxon>Paenibacillus</taxon>
    </lineage>
</organism>
<evidence type="ECO:0000256" key="1">
    <source>
        <dbReference type="ARBA" id="ARBA00006479"/>
    </source>
</evidence>
<accession>A0A6C0FZY0</accession>
<comment type="similarity">
    <text evidence="1">Belongs to the ROK (NagC/XylR) family.</text>
</comment>
<dbReference type="EMBL" id="CP048209">
    <property type="protein sequence ID" value="QHT59790.1"/>
    <property type="molecule type" value="Genomic_DNA"/>
</dbReference>
<protein>
    <submittedName>
        <fullName evidence="2">ROK family protein</fullName>
    </submittedName>
</protein>
<dbReference type="RefSeq" id="WP_162355856.1">
    <property type="nucleotide sequence ID" value="NZ_CP048209.1"/>
</dbReference>
<dbReference type="InterPro" id="IPR043129">
    <property type="entry name" value="ATPase_NBD"/>
</dbReference>
<dbReference type="AlphaFoldDB" id="A0A6C0FZY0"/>
<evidence type="ECO:0000313" key="3">
    <source>
        <dbReference type="Proteomes" id="UP000476064"/>
    </source>
</evidence>
<dbReference type="Gene3D" id="3.30.420.40">
    <property type="match status" value="2"/>
</dbReference>
<name>A0A6C0FZY0_9BACL</name>
<evidence type="ECO:0000313" key="2">
    <source>
        <dbReference type="EMBL" id="QHT59790.1"/>
    </source>
</evidence>
<keyword evidence="3" id="KW-1185">Reference proteome</keyword>
<proteinExistence type="inferred from homology"/>
<dbReference type="PANTHER" id="PTHR18964:SF149">
    <property type="entry name" value="BIFUNCTIONAL UDP-N-ACETYLGLUCOSAMINE 2-EPIMERASE_N-ACETYLMANNOSAMINE KINASE"/>
    <property type="match status" value="1"/>
</dbReference>
<dbReference type="KEGG" id="plyc:GXP70_07370"/>
<dbReference type="InterPro" id="IPR000600">
    <property type="entry name" value="ROK"/>
</dbReference>
<dbReference type="SUPFAM" id="SSF53067">
    <property type="entry name" value="Actin-like ATPase domain"/>
    <property type="match status" value="1"/>
</dbReference>
<sequence length="321" mass="33370">MRDVYAGIDIGGTNTVVGLFDERMNLVMKSSFATVKPDRIAGAAPMLDRLAEEVLRLAEDSGAGGRLRRVGIGVPGQIDAALGIVRDASNLGWRDVRLAAEMKKRLDVPVVIEHDVRSYAKGEAVGGAGKSCRDFICLTVGTGIAAAIMVDGAMVRGANGLAGEFGHDIVDGEAAPCACGKSGCLETIASATGIARLAEELVLSGRIPELAARRGSITAQHVYQACMQGDPDAKALFERVGTLIGRKLAGLVYALDPELIIVGGGVAAAGDLLLEPIRQELRRHCPHQASYLKVAAAQLGDEAGLIGALHTGLIGDERAGM</sequence>
<dbReference type="Pfam" id="PF00480">
    <property type="entry name" value="ROK"/>
    <property type="match status" value="1"/>
</dbReference>
<dbReference type="PANTHER" id="PTHR18964">
    <property type="entry name" value="ROK (REPRESSOR, ORF, KINASE) FAMILY"/>
    <property type="match status" value="1"/>
</dbReference>